<evidence type="ECO:0000313" key="2">
    <source>
        <dbReference type="Proteomes" id="UP001140560"/>
    </source>
</evidence>
<comment type="caution">
    <text evidence="1">The sequence shown here is derived from an EMBL/GenBank/DDBJ whole genome shotgun (WGS) entry which is preliminary data.</text>
</comment>
<name>A0A9W8YH03_9PLEO</name>
<sequence length="340" mass="37827">METSASEGVPYVVPPGGETVDPVSDDADSAYGDVESETASLTSSIMAGRFENGRRYHAYQDGLYMFPDDEQEQDRLDIKYASLQLVLSDTVTFAPLEDPQQILDIGTGTGIWAIDAGEKFPGATVTATDLSPIQPTWVPPNVRFEIDDAEQNWTWPPNHFDLVHMRTMTGCIRDWDSLYAQAFRHTKPGGYIELQEMDYMGVIQPTSRNPGTSFVTWCVEQGHAGQKAGINLRTSISFMTSSLEKAGFVDCKVLEFKLPIGPWPKQQRLRNAGLLQLSAMLEGIEGLSLRLYTYYAGWSLDELKVLLAKVRTELRDPGCHAYWPVIVVYARKPEGTKATS</sequence>
<dbReference type="Pfam" id="PF13489">
    <property type="entry name" value="Methyltransf_23"/>
    <property type="match status" value="1"/>
</dbReference>
<dbReference type="SUPFAM" id="SSF53335">
    <property type="entry name" value="S-adenosyl-L-methionine-dependent methyltransferases"/>
    <property type="match status" value="1"/>
</dbReference>
<dbReference type="OrthoDB" id="2013972at2759"/>
<reference evidence="1" key="1">
    <citation type="submission" date="2022-10" db="EMBL/GenBank/DDBJ databases">
        <title>Tapping the CABI collections for fungal endophytes: first genome assemblies for Collariella, Neodidymelliopsis, Ascochyta clinopodiicola, Didymella pomorum, Didymosphaeria variabile, Neocosmospora piperis and Neocucurbitaria cava.</title>
        <authorList>
            <person name="Hill R."/>
        </authorList>
    </citation>
    <scope>NUCLEOTIDE SEQUENCE</scope>
    <source>
        <strain evidence="1">IMI 356814</strain>
    </source>
</reference>
<accession>A0A9W8YH03</accession>
<proteinExistence type="predicted"/>
<dbReference type="PANTHER" id="PTHR43591">
    <property type="entry name" value="METHYLTRANSFERASE"/>
    <property type="match status" value="1"/>
</dbReference>
<gene>
    <name evidence="1" type="ORF">N0V83_000376</name>
</gene>
<dbReference type="EMBL" id="JAPEUY010000001">
    <property type="protein sequence ID" value="KAJ4377551.1"/>
    <property type="molecule type" value="Genomic_DNA"/>
</dbReference>
<evidence type="ECO:0008006" key="3">
    <source>
        <dbReference type="Google" id="ProtNLM"/>
    </source>
</evidence>
<protein>
    <recommendedName>
        <fullName evidence="3">S-adenosyl-L-methionine-dependent methyltransferase</fullName>
    </recommendedName>
</protein>
<dbReference type="Proteomes" id="UP001140560">
    <property type="component" value="Unassembled WGS sequence"/>
</dbReference>
<dbReference type="GO" id="GO:0008168">
    <property type="term" value="F:methyltransferase activity"/>
    <property type="evidence" value="ECO:0007669"/>
    <property type="project" value="TreeGrafter"/>
</dbReference>
<dbReference type="InterPro" id="IPR029063">
    <property type="entry name" value="SAM-dependent_MTases_sf"/>
</dbReference>
<organism evidence="1 2">
    <name type="scientific">Neocucurbitaria cava</name>
    <dbReference type="NCBI Taxonomy" id="798079"/>
    <lineage>
        <taxon>Eukaryota</taxon>
        <taxon>Fungi</taxon>
        <taxon>Dikarya</taxon>
        <taxon>Ascomycota</taxon>
        <taxon>Pezizomycotina</taxon>
        <taxon>Dothideomycetes</taxon>
        <taxon>Pleosporomycetidae</taxon>
        <taxon>Pleosporales</taxon>
        <taxon>Pleosporineae</taxon>
        <taxon>Cucurbitariaceae</taxon>
        <taxon>Neocucurbitaria</taxon>
    </lineage>
</organism>
<evidence type="ECO:0000313" key="1">
    <source>
        <dbReference type="EMBL" id="KAJ4377551.1"/>
    </source>
</evidence>
<dbReference type="Gene3D" id="3.40.50.150">
    <property type="entry name" value="Vaccinia Virus protein VP39"/>
    <property type="match status" value="1"/>
</dbReference>
<dbReference type="PANTHER" id="PTHR43591:SF10">
    <property type="entry name" value="ABC TRANSMEMBRANE TYPE-1 DOMAIN-CONTAINING PROTEIN-RELATED"/>
    <property type="match status" value="1"/>
</dbReference>
<keyword evidence="2" id="KW-1185">Reference proteome</keyword>
<dbReference type="AlphaFoldDB" id="A0A9W8YH03"/>
<dbReference type="CDD" id="cd02440">
    <property type="entry name" value="AdoMet_MTases"/>
    <property type="match status" value="1"/>
</dbReference>